<dbReference type="AlphaFoldDB" id="A0A919Q2Z5"/>
<evidence type="ECO:0000256" key="1">
    <source>
        <dbReference type="SAM" id="SignalP"/>
    </source>
</evidence>
<evidence type="ECO:0000313" key="3">
    <source>
        <dbReference type="EMBL" id="GIG52925.1"/>
    </source>
</evidence>
<organism evidence="3 4">
    <name type="scientific">Dactylosporangium siamense</name>
    <dbReference type="NCBI Taxonomy" id="685454"/>
    <lineage>
        <taxon>Bacteria</taxon>
        <taxon>Bacillati</taxon>
        <taxon>Actinomycetota</taxon>
        <taxon>Actinomycetes</taxon>
        <taxon>Micromonosporales</taxon>
        <taxon>Micromonosporaceae</taxon>
        <taxon>Dactylosporangium</taxon>
    </lineage>
</organism>
<dbReference type="EMBL" id="BONQ01000203">
    <property type="protein sequence ID" value="GIG52925.1"/>
    <property type="molecule type" value="Genomic_DNA"/>
</dbReference>
<reference evidence="3" key="1">
    <citation type="submission" date="2021-01" db="EMBL/GenBank/DDBJ databases">
        <title>Whole genome shotgun sequence of Dactylosporangium siamense NBRC 106093.</title>
        <authorList>
            <person name="Komaki H."/>
            <person name="Tamura T."/>
        </authorList>
    </citation>
    <scope>NUCLEOTIDE SEQUENCE</scope>
    <source>
        <strain evidence="3">NBRC 106093</strain>
    </source>
</reference>
<evidence type="ECO:0000313" key="4">
    <source>
        <dbReference type="Proteomes" id="UP000660611"/>
    </source>
</evidence>
<gene>
    <name evidence="3" type="ORF">Dsi01nite_109660</name>
</gene>
<dbReference type="Proteomes" id="UP000660611">
    <property type="component" value="Unassembled WGS sequence"/>
</dbReference>
<protein>
    <submittedName>
        <fullName evidence="3">Alpha/beta hydrolase</fullName>
    </submittedName>
</protein>
<name>A0A919Q2Z5_9ACTN</name>
<feature type="signal peptide" evidence="1">
    <location>
        <begin position="1"/>
        <end position="25"/>
    </location>
</feature>
<feature type="domain" description="AB hydrolase-1" evidence="2">
    <location>
        <begin position="65"/>
        <end position="318"/>
    </location>
</feature>
<keyword evidence="1" id="KW-0732">Signal</keyword>
<sequence>MHRLLIMLPVLVSAAIVLTPDPAQAHEPTCQRRDTTVTLTPDSAVRYRIAGWMCRPARPTNTVQVLMSGFTYDHKYWSLTGSGRSYVSAALQAGTAIYTVDRVGVGVSDRPPADEVTVLAEAFVAHQLVQQLRRGPSGFQHVIGVGHSYGSAIWMIEAANHHDVDALILTGYLHQANPVQQAAVAAGLHQASEDPLFANSPPPGYVTTKPGARGRSFYYLPGADKAALALDEQTKATGTSGQRATMNLARDPSYSRNITVPVLLVVGDHDALSCDIAAGLLCSTAKQVCARERDYYPTNTPVYAAVVPKAGHSINGHRTAAAMQSSLVGAWARTAFSHHAVAWSRCQA</sequence>
<dbReference type="Pfam" id="PF12697">
    <property type="entry name" value="Abhydrolase_6"/>
    <property type="match status" value="1"/>
</dbReference>
<feature type="chain" id="PRO_5037816209" evidence="1">
    <location>
        <begin position="26"/>
        <end position="348"/>
    </location>
</feature>
<dbReference type="Gene3D" id="3.40.50.1820">
    <property type="entry name" value="alpha/beta hydrolase"/>
    <property type="match status" value="1"/>
</dbReference>
<proteinExistence type="predicted"/>
<keyword evidence="4" id="KW-1185">Reference proteome</keyword>
<dbReference type="InterPro" id="IPR000073">
    <property type="entry name" value="AB_hydrolase_1"/>
</dbReference>
<accession>A0A919Q2Z5</accession>
<evidence type="ECO:0000259" key="2">
    <source>
        <dbReference type="Pfam" id="PF12697"/>
    </source>
</evidence>
<dbReference type="RefSeq" id="WP_203854531.1">
    <property type="nucleotide sequence ID" value="NZ_BAAAVW010000030.1"/>
</dbReference>
<keyword evidence="3" id="KW-0378">Hydrolase</keyword>
<dbReference type="SUPFAM" id="SSF53474">
    <property type="entry name" value="alpha/beta-Hydrolases"/>
    <property type="match status" value="1"/>
</dbReference>
<comment type="caution">
    <text evidence="3">The sequence shown here is derived from an EMBL/GenBank/DDBJ whole genome shotgun (WGS) entry which is preliminary data.</text>
</comment>
<dbReference type="InterPro" id="IPR029058">
    <property type="entry name" value="AB_hydrolase_fold"/>
</dbReference>
<dbReference type="GO" id="GO:0016787">
    <property type="term" value="F:hydrolase activity"/>
    <property type="evidence" value="ECO:0007669"/>
    <property type="project" value="UniProtKB-KW"/>
</dbReference>